<feature type="domain" description="PHD-type" evidence="33">
    <location>
        <begin position="604"/>
        <end position="670"/>
    </location>
</feature>
<feature type="compositionally biased region" description="Basic residues" evidence="32">
    <location>
        <begin position="511"/>
        <end position="523"/>
    </location>
</feature>
<dbReference type="Gene3D" id="2.60.120.650">
    <property type="entry name" value="Cupin"/>
    <property type="match status" value="1"/>
</dbReference>
<sequence length="1051" mass="119161">NRGESLRMYDENEDLSDVEEITNIRGFSVEDKLESNSYNSEFVQYMEGKDFSYEYVQREALRTPLIFKAKDGLGIRMPDPEFTVSEIKGLVGSRRAVDVMDVSTQKGSEMSMAQFVRYYETPEDERDKLFNVISLEFSHTKLENLIKRPTVVDLVDWVDNMWPRHLKQKQTEATNVMSEMKYPKVQRYCLMSVKGCFTDFHIDFGGTSVWYHVFKGRKVFWLIPPSPHNLSLYEDWVLSGKQSDFFLGDRSDGCQRVELKQGYTFFIPSGWIHAVYTPEDTLVFGGNILHSFNIPMQLTVYEIENRTKVNSTFRYPFFYEMCWYVLERYVNCLTRRSHLSLEFRIHAGELAKLTAICNDKHNQKSFSSNGDLVSAPRLDMEENSCETRLERTEGTTQPSSTVPPYQTFKSPANDSEDSFKSLPSECPKTPSGSPGTEHSGKWTHLTEFELNGLKALVEKLESLPETKKCVPEGIEDPQALLDDVKVVLKEHADDNPELAITGSPIVCWPKKTGKPRPLNRPKTKMGSSPSAAPGSTAGGVKLSSSRGSSSARRRRTRCRKCEACMRKECGECHFCKDMKKFGGPGRMKQSCIMRQCIAPVLPHTAVCLVCGEAGKEDTVENEEDKFNMMLMECSICNEIIHPGCLKEKDSGGVVNDELPNCWECPKCNHDGKTGKVSITVLPNNILKNNENDSDGEVRKPLRNGSSHLRDWLGPKRELNGSLREQVPVNWIRTTPTPVIRPTPCRSPPKCVQMERHVIRPPPISPPPDGLPLDDGKNHVMQREVWMAVFSHLTHQDLCVCMRVCKTWNRWCCDKRLWTTIDLNRCKSITPLMLSGIIRRQPVSLDLSWTNISKKQLSWLINRLPGLRILLLAGCSWAAVSALCTSSCPLLRTLDVQWVEGLKDNQIRDLLSPPTDNRPGQLDSRSKLRNVENLCLAGLDITDASLKLIIKHMPSLSQLDLSYCNHITDQSVNILTAAGTTTRDSLTHINLSVCNKVTDLSLTYFKRCGNICHIDLRYCKQVTKEGCEQFIAEMSVSVQFRLIEEKLLSKLS</sequence>
<evidence type="ECO:0000256" key="7">
    <source>
        <dbReference type="ARBA" id="ARBA00022491"/>
    </source>
</evidence>
<dbReference type="PROSITE" id="PS50903">
    <property type="entry name" value="RUBREDOXIN_LIKE"/>
    <property type="match status" value="1"/>
</dbReference>
<feature type="domain" description="JmjC" evidence="36">
    <location>
        <begin position="137"/>
        <end position="305"/>
    </location>
</feature>
<evidence type="ECO:0000256" key="31">
    <source>
        <dbReference type="PROSITE-ProRule" id="PRU00509"/>
    </source>
</evidence>
<keyword evidence="23" id="KW-0804">Transcription</keyword>
<dbReference type="EC" id="1.14.11.27" evidence="5"/>
<dbReference type="GO" id="GO:0005694">
    <property type="term" value="C:chromosome"/>
    <property type="evidence" value="ECO:0007669"/>
    <property type="project" value="UniProtKB-SubCell"/>
</dbReference>
<evidence type="ECO:0000256" key="19">
    <source>
        <dbReference type="ARBA" id="ARBA00023004"/>
    </source>
</evidence>
<dbReference type="PROSITE" id="PS50016">
    <property type="entry name" value="ZF_PHD_2"/>
    <property type="match status" value="1"/>
</dbReference>
<dbReference type="Pfam" id="PF13621">
    <property type="entry name" value="Cupin_8"/>
    <property type="match status" value="1"/>
</dbReference>
<organism evidence="37 38">
    <name type="scientific">Sinocyclocheilus rhinocerous</name>
    <dbReference type="NCBI Taxonomy" id="307959"/>
    <lineage>
        <taxon>Eukaryota</taxon>
        <taxon>Metazoa</taxon>
        <taxon>Chordata</taxon>
        <taxon>Craniata</taxon>
        <taxon>Vertebrata</taxon>
        <taxon>Euteleostomi</taxon>
        <taxon>Actinopterygii</taxon>
        <taxon>Neopterygii</taxon>
        <taxon>Teleostei</taxon>
        <taxon>Ostariophysi</taxon>
        <taxon>Cypriniformes</taxon>
        <taxon>Cyprinidae</taxon>
        <taxon>Cyprininae</taxon>
        <taxon>Sinocyclocheilus</taxon>
    </lineage>
</organism>
<keyword evidence="9" id="KW-0433">Leucine-rich repeat</keyword>
<keyword evidence="15" id="KW-0156">Chromatin regulator</keyword>
<evidence type="ECO:0000256" key="18">
    <source>
        <dbReference type="ARBA" id="ARBA00023002"/>
    </source>
</evidence>
<evidence type="ECO:0000256" key="27">
    <source>
        <dbReference type="ARBA" id="ARBA00076087"/>
    </source>
</evidence>
<dbReference type="FunFam" id="2.60.120.650:FF:000005">
    <property type="entry name" value="lysine-specific demethylase 2A isoform X1"/>
    <property type="match status" value="1"/>
</dbReference>
<dbReference type="Pfam" id="PF02008">
    <property type="entry name" value="zf-CXXC"/>
    <property type="match status" value="1"/>
</dbReference>
<evidence type="ECO:0000256" key="32">
    <source>
        <dbReference type="SAM" id="MobiDB-lite"/>
    </source>
</evidence>
<evidence type="ECO:0000256" key="6">
    <source>
        <dbReference type="ARBA" id="ARBA00022454"/>
    </source>
</evidence>
<dbReference type="Pfam" id="PF12937">
    <property type="entry name" value="F-box-like"/>
    <property type="match status" value="1"/>
</dbReference>
<dbReference type="GO" id="GO:0005506">
    <property type="term" value="F:iron ion binding"/>
    <property type="evidence" value="ECO:0007669"/>
    <property type="project" value="InterPro"/>
</dbReference>
<dbReference type="InterPro" id="IPR013083">
    <property type="entry name" value="Znf_RING/FYVE/PHD"/>
</dbReference>
<keyword evidence="10" id="KW-0479">Metal-binding</keyword>
<dbReference type="InterPro" id="IPR057207">
    <property type="entry name" value="FBXL15_LRR"/>
</dbReference>
<dbReference type="GO" id="GO:0008270">
    <property type="term" value="F:zinc ion binding"/>
    <property type="evidence" value="ECO:0007669"/>
    <property type="project" value="UniProtKB-KW"/>
</dbReference>
<dbReference type="Gene3D" id="1.20.58.1360">
    <property type="match status" value="1"/>
</dbReference>
<dbReference type="AlphaFoldDB" id="A0A673M8E0"/>
<keyword evidence="22" id="KW-0238">DNA-binding</keyword>
<comment type="similarity">
    <text evidence="4">Belongs to the JHDM1 histone demethylase family.</text>
</comment>
<accession>A0A673M8E0</accession>
<evidence type="ECO:0000256" key="17">
    <source>
        <dbReference type="ARBA" id="ARBA00022964"/>
    </source>
</evidence>
<keyword evidence="8" id="KW-0597">Phosphoprotein</keyword>
<dbReference type="PROSITE" id="PS51058">
    <property type="entry name" value="ZF_CXXC"/>
    <property type="match status" value="1"/>
</dbReference>
<protein>
    <recommendedName>
        <fullName evidence="26">Lysine-specific demethylase 2B</fullName>
        <ecNumber evidence="5">1.14.11.27</ecNumber>
    </recommendedName>
    <alternativeName>
        <fullName evidence="28">F-box and leucine-rich repeat protein 10</fullName>
    </alternativeName>
    <alternativeName>
        <fullName evidence="30">F-box/LRR-repeat protein 10</fullName>
    </alternativeName>
    <alternativeName>
        <fullName evidence="27">JmjC domain-containing histone demethylation protein 1B</fullName>
    </alternativeName>
    <alternativeName>
        <fullName evidence="29">[Histone-H3]-lysine-36 demethylase 1B</fullName>
    </alternativeName>
</protein>
<comment type="cofactor">
    <cofactor evidence="1">
        <name>Fe(2+)</name>
        <dbReference type="ChEBI" id="CHEBI:29033"/>
    </cofactor>
</comment>
<keyword evidence="12" id="KW-0677">Repeat</keyword>
<dbReference type="FunFam" id="3.30.40.10:FF:000020">
    <property type="entry name" value="lysine-specific demethylase 2B isoform X1"/>
    <property type="match status" value="1"/>
</dbReference>
<keyword evidence="18" id="KW-0560">Oxidoreductase</keyword>
<dbReference type="InterPro" id="IPR006553">
    <property type="entry name" value="Leu-rich_rpt_Cys-con_subtyp"/>
</dbReference>
<dbReference type="InterPro" id="IPR024934">
    <property type="entry name" value="Rubredoxin-like_dom"/>
</dbReference>
<gene>
    <name evidence="37" type="primary">kdm2bb</name>
</gene>
<evidence type="ECO:0000256" key="13">
    <source>
        <dbReference type="ARBA" id="ARBA00022771"/>
    </source>
</evidence>
<feature type="domain" description="Rubredoxin-like" evidence="34">
    <location>
        <begin position="628"/>
        <end position="681"/>
    </location>
</feature>
<dbReference type="SUPFAM" id="SSF57903">
    <property type="entry name" value="FYVE/PHD zinc finger"/>
    <property type="match status" value="1"/>
</dbReference>
<evidence type="ECO:0000313" key="38">
    <source>
        <dbReference type="Proteomes" id="UP000472270"/>
    </source>
</evidence>
<dbReference type="InterPro" id="IPR050690">
    <property type="entry name" value="JHDM1_Histone_Demethylase"/>
</dbReference>
<proteinExistence type="inferred from homology"/>
<dbReference type="InterPro" id="IPR041667">
    <property type="entry name" value="Cupin_8"/>
</dbReference>
<evidence type="ECO:0000256" key="10">
    <source>
        <dbReference type="ARBA" id="ARBA00022723"/>
    </source>
</evidence>
<comment type="catalytic activity">
    <reaction evidence="25">
        <text>N(6),N(6)-dimethyl-L-lysyl(36)-[histone H3] + 2 2-oxoglutarate + 2 O2 = L-lysyl(36)-[histone H3] + 2 formaldehyde + 2 succinate + 2 CO2</text>
        <dbReference type="Rhea" id="RHEA:42032"/>
        <dbReference type="Rhea" id="RHEA-COMP:9785"/>
        <dbReference type="Rhea" id="RHEA-COMP:9787"/>
        <dbReference type="ChEBI" id="CHEBI:15379"/>
        <dbReference type="ChEBI" id="CHEBI:16526"/>
        <dbReference type="ChEBI" id="CHEBI:16810"/>
        <dbReference type="ChEBI" id="CHEBI:16842"/>
        <dbReference type="ChEBI" id="CHEBI:29969"/>
        <dbReference type="ChEBI" id="CHEBI:30031"/>
        <dbReference type="ChEBI" id="CHEBI:61976"/>
        <dbReference type="EC" id="1.14.11.27"/>
    </reaction>
</comment>
<feature type="region of interest" description="Disordered" evidence="32">
    <location>
        <begin position="687"/>
        <end position="708"/>
    </location>
</feature>
<dbReference type="SUPFAM" id="SSF52047">
    <property type="entry name" value="RNI-like"/>
    <property type="match status" value="1"/>
</dbReference>
<evidence type="ECO:0000259" key="33">
    <source>
        <dbReference type="PROSITE" id="PS50016"/>
    </source>
</evidence>
<feature type="region of interest" description="Disordered" evidence="32">
    <location>
        <begin position="510"/>
        <end position="551"/>
    </location>
</feature>
<evidence type="ECO:0000256" key="30">
    <source>
        <dbReference type="ARBA" id="ARBA00083658"/>
    </source>
</evidence>
<evidence type="ECO:0000256" key="15">
    <source>
        <dbReference type="ARBA" id="ARBA00022853"/>
    </source>
</evidence>
<evidence type="ECO:0000256" key="23">
    <source>
        <dbReference type="ARBA" id="ARBA00023163"/>
    </source>
</evidence>
<keyword evidence="19" id="KW-0408">Iron</keyword>
<evidence type="ECO:0000256" key="9">
    <source>
        <dbReference type="ARBA" id="ARBA00022614"/>
    </source>
</evidence>
<dbReference type="CDD" id="cd22180">
    <property type="entry name" value="F-box_FBXL10"/>
    <property type="match status" value="1"/>
</dbReference>
<evidence type="ECO:0000256" key="20">
    <source>
        <dbReference type="ARBA" id="ARBA00023015"/>
    </source>
</evidence>
<keyword evidence="17" id="KW-0223">Dioxygenase</keyword>
<evidence type="ECO:0000256" key="22">
    <source>
        <dbReference type="ARBA" id="ARBA00023125"/>
    </source>
</evidence>
<reference evidence="37" key="1">
    <citation type="submission" date="2025-08" db="UniProtKB">
        <authorList>
            <consortium name="Ensembl"/>
        </authorList>
    </citation>
    <scope>IDENTIFICATION</scope>
</reference>
<keyword evidence="14" id="KW-0862">Zinc</keyword>
<dbReference type="Pfam" id="PF25372">
    <property type="entry name" value="DUF7885"/>
    <property type="match status" value="1"/>
</dbReference>
<evidence type="ECO:0000256" key="25">
    <source>
        <dbReference type="ARBA" id="ARBA00047915"/>
    </source>
</evidence>
<keyword evidence="11" id="KW-0699">rRNA-binding</keyword>
<dbReference type="CDD" id="cd15644">
    <property type="entry name" value="PHD_KDM2B"/>
    <property type="match status" value="1"/>
</dbReference>
<dbReference type="GO" id="GO:0005730">
    <property type="term" value="C:nucleolus"/>
    <property type="evidence" value="ECO:0007669"/>
    <property type="project" value="UniProtKB-SubCell"/>
</dbReference>
<dbReference type="GO" id="GO:0019843">
    <property type="term" value="F:rRNA binding"/>
    <property type="evidence" value="ECO:0007669"/>
    <property type="project" value="UniProtKB-KW"/>
</dbReference>
<evidence type="ECO:0000256" key="28">
    <source>
        <dbReference type="ARBA" id="ARBA00080420"/>
    </source>
</evidence>
<evidence type="ECO:0000259" key="36">
    <source>
        <dbReference type="PROSITE" id="PS51184"/>
    </source>
</evidence>
<dbReference type="Gene3D" id="1.20.1280.50">
    <property type="match status" value="1"/>
</dbReference>
<dbReference type="InterPro" id="IPR032675">
    <property type="entry name" value="LRR_dom_sf"/>
</dbReference>
<evidence type="ECO:0000256" key="26">
    <source>
        <dbReference type="ARBA" id="ARBA00069294"/>
    </source>
</evidence>
<evidence type="ECO:0000256" key="2">
    <source>
        <dbReference type="ARBA" id="ARBA00004286"/>
    </source>
</evidence>
<evidence type="ECO:0000256" key="5">
    <source>
        <dbReference type="ARBA" id="ARBA00013246"/>
    </source>
</evidence>
<comment type="subcellular location">
    <subcellularLocation>
        <location evidence="2">Chromosome</location>
    </subcellularLocation>
    <subcellularLocation>
        <location evidence="3">Nucleus</location>
        <location evidence="3">Nucleolus</location>
    </subcellularLocation>
</comment>
<dbReference type="InterPro" id="IPR003347">
    <property type="entry name" value="JmjC_dom"/>
</dbReference>
<keyword evidence="6" id="KW-0158">Chromosome</keyword>
<keyword evidence="16" id="KW-0694">RNA-binding</keyword>
<feature type="compositionally biased region" description="Low complexity" evidence="32">
    <location>
        <begin position="526"/>
        <end position="550"/>
    </location>
</feature>
<keyword evidence="20" id="KW-0805">Transcription regulation</keyword>
<evidence type="ECO:0000256" key="4">
    <source>
        <dbReference type="ARBA" id="ARBA00008037"/>
    </source>
</evidence>
<keyword evidence="21" id="KW-0175">Coiled coil</keyword>
<evidence type="ECO:0000256" key="24">
    <source>
        <dbReference type="ARBA" id="ARBA00023242"/>
    </source>
</evidence>
<dbReference type="Gene3D" id="3.80.10.10">
    <property type="entry name" value="Ribonuclease Inhibitor"/>
    <property type="match status" value="2"/>
</dbReference>
<dbReference type="SMART" id="SM00558">
    <property type="entry name" value="JmjC"/>
    <property type="match status" value="1"/>
</dbReference>
<dbReference type="PANTHER" id="PTHR23123">
    <property type="entry name" value="PHD/F-BOX CONTAINING PROTEIN"/>
    <property type="match status" value="1"/>
</dbReference>
<dbReference type="Gene3D" id="3.30.40.10">
    <property type="entry name" value="Zinc/RING finger domain, C3HC4 (zinc finger)"/>
    <property type="match status" value="1"/>
</dbReference>
<feature type="region of interest" description="Disordered" evidence="32">
    <location>
        <begin position="382"/>
        <end position="440"/>
    </location>
</feature>
<dbReference type="Ensembl" id="ENSSRHT00000088786.1">
    <property type="protein sequence ID" value="ENSSRHP00000086449.1"/>
    <property type="gene ID" value="ENSSRHG00000042452.1"/>
</dbReference>
<evidence type="ECO:0000256" key="29">
    <source>
        <dbReference type="ARBA" id="ARBA00081566"/>
    </source>
</evidence>
<evidence type="ECO:0000256" key="11">
    <source>
        <dbReference type="ARBA" id="ARBA00022730"/>
    </source>
</evidence>
<name>A0A673M8E0_9TELE</name>
<feature type="domain" description="CXXC-type" evidence="35">
    <location>
        <begin position="551"/>
        <end position="597"/>
    </location>
</feature>
<evidence type="ECO:0000256" key="3">
    <source>
        <dbReference type="ARBA" id="ARBA00004604"/>
    </source>
</evidence>
<dbReference type="InterPro" id="IPR002857">
    <property type="entry name" value="Znf_CXXC"/>
</dbReference>
<dbReference type="GO" id="GO:0140680">
    <property type="term" value="F:histone H3K36me/H3K36me2 demethylase activity"/>
    <property type="evidence" value="ECO:0007669"/>
    <property type="project" value="UniProtKB-EC"/>
</dbReference>
<dbReference type="CDD" id="cd21785">
    <property type="entry name" value="CTD_KDM2B"/>
    <property type="match status" value="1"/>
</dbReference>
<dbReference type="InterPro" id="IPR041070">
    <property type="entry name" value="JHD"/>
</dbReference>
<reference evidence="37" key="2">
    <citation type="submission" date="2025-09" db="UniProtKB">
        <authorList>
            <consortium name="Ensembl"/>
        </authorList>
    </citation>
    <scope>IDENTIFICATION</scope>
</reference>
<evidence type="ECO:0000256" key="21">
    <source>
        <dbReference type="ARBA" id="ARBA00023054"/>
    </source>
</evidence>
<keyword evidence="7" id="KW-0678">Repressor</keyword>
<dbReference type="InterPro" id="IPR019787">
    <property type="entry name" value="Znf_PHD-finger"/>
</dbReference>
<dbReference type="FunFam" id="3.80.10.10:FF:000011">
    <property type="entry name" value="Lysine-specific demethylase 2B isoform X1"/>
    <property type="match status" value="1"/>
</dbReference>
<evidence type="ECO:0000256" key="14">
    <source>
        <dbReference type="ARBA" id="ARBA00022833"/>
    </source>
</evidence>
<dbReference type="InterPro" id="IPR001810">
    <property type="entry name" value="F-box_dom"/>
</dbReference>
<keyword evidence="24" id="KW-0539">Nucleus</keyword>
<dbReference type="SMART" id="SM00367">
    <property type="entry name" value="LRR_CC"/>
    <property type="match status" value="3"/>
</dbReference>
<dbReference type="GO" id="GO:0003677">
    <property type="term" value="F:DNA binding"/>
    <property type="evidence" value="ECO:0007669"/>
    <property type="project" value="UniProtKB-KW"/>
</dbReference>
<evidence type="ECO:0000256" key="8">
    <source>
        <dbReference type="ARBA" id="ARBA00022553"/>
    </source>
</evidence>
<evidence type="ECO:0000256" key="1">
    <source>
        <dbReference type="ARBA" id="ARBA00001954"/>
    </source>
</evidence>
<dbReference type="Proteomes" id="UP000472270">
    <property type="component" value="Unassembled WGS sequence"/>
</dbReference>
<dbReference type="SUPFAM" id="SSF51197">
    <property type="entry name" value="Clavaminate synthase-like"/>
    <property type="match status" value="1"/>
</dbReference>
<dbReference type="Pfam" id="PF16866">
    <property type="entry name" value="PHD_4"/>
    <property type="match status" value="1"/>
</dbReference>
<dbReference type="PROSITE" id="PS51184">
    <property type="entry name" value="JMJC"/>
    <property type="match status" value="1"/>
</dbReference>
<evidence type="ECO:0000259" key="34">
    <source>
        <dbReference type="PROSITE" id="PS50903"/>
    </source>
</evidence>
<feature type="compositionally biased region" description="Polar residues" evidence="32">
    <location>
        <begin position="394"/>
        <end position="413"/>
    </location>
</feature>
<keyword evidence="13 31" id="KW-0863">Zinc-finger</keyword>
<evidence type="ECO:0000313" key="37">
    <source>
        <dbReference type="Ensembl" id="ENSSRHP00000086449.1"/>
    </source>
</evidence>
<dbReference type="InterPro" id="IPR011011">
    <property type="entry name" value="Znf_FYVE_PHD"/>
</dbReference>
<dbReference type="Pfam" id="PF17811">
    <property type="entry name" value="JHD"/>
    <property type="match status" value="1"/>
</dbReference>
<keyword evidence="38" id="KW-1185">Reference proteome</keyword>
<evidence type="ECO:0000256" key="12">
    <source>
        <dbReference type="ARBA" id="ARBA00022737"/>
    </source>
</evidence>
<evidence type="ECO:0000256" key="16">
    <source>
        <dbReference type="ARBA" id="ARBA00022884"/>
    </source>
</evidence>
<evidence type="ECO:0000259" key="35">
    <source>
        <dbReference type="PROSITE" id="PS51058"/>
    </source>
</evidence>